<reference evidence="7" key="1">
    <citation type="submission" date="2021-02" db="EMBL/GenBank/DDBJ databases">
        <authorList>
            <person name="Nowell W R."/>
        </authorList>
    </citation>
    <scope>NUCLEOTIDE SEQUENCE</scope>
</reference>
<dbReference type="AlphaFoldDB" id="A0A818HE17"/>
<comment type="caution">
    <text evidence="7">The sequence shown here is derived from an EMBL/GenBank/DDBJ whole genome shotgun (WGS) entry which is preliminary data.</text>
</comment>
<keyword evidence="4 5" id="KW-0472">Membrane</keyword>
<proteinExistence type="predicted"/>
<dbReference type="PANTHER" id="PTHR12778:SF9">
    <property type="entry name" value="ACETYL-COENZYME A TRANSPORTER 1"/>
    <property type="match status" value="1"/>
</dbReference>
<evidence type="ECO:0000256" key="2">
    <source>
        <dbReference type="ARBA" id="ARBA00022692"/>
    </source>
</evidence>
<dbReference type="Proteomes" id="UP000663868">
    <property type="component" value="Unassembled WGS sequence"/>
</dbReference>
<evidence type="ECO:0000256" key="1">
    <source>
        <dbReference type="ARBA" id="ARBA00004141"/>
    </source>
</evidence>
<evidence type="ECO:0000313" key="7">
    <source>
        <dbReference type="EMBL" id="CAF3506944.1"/>
    </source>
</evidence>
<evidence type="ECO:0000256" key="3">
    <source>
        <dbReference type="ARBA" id="ARBA00022989"/>
    </source>
</evidence>
<dbReference type="EMBL" id="CAJNOE010000239">
    <property type="protein sequence ID" value="CAF1079264.1"/>
    <property type="molecule type" value="Genomic_DNA"/>
</dbReference>
<dbReference type="InterPro" id="IPR004752">
    <property type="entry name" value="AmpG_permease/AT-1"/>
</dbReference>
<organism evidence="7 8">
    <name type="scientific">Adineta steineri</name>
    <dbReference type="NCBI Taxonomy" id="433720"/>
    <lineage>
        <taxon>Eukaryota</taxon>
        <taxon>Metazoa</taxon>
        <taxon>Spiralia</taxon>
        <taxon>Gnathifera</taxon>
        <taxon>Rotifera</taxon>
        <taxon>Eurotatoria</taxon>
        <taxon>Bdelloidea</taxon>
        <taxon>Adinetida</taxon>
        <taxon>Adinetidae</taxon>
        <taxon>Adineta</taxon>
    </lineage>
</organism>
<protein>
    <submittedName>
        <fullName evidence="7">Uncharacterized protein</fullName>
    </submittedName>
</protein>
<dbReference type="EMBL" id="CAJOBB010000008">
    <property type="protein sequence ID" value="CAF3506944.1"/>
    <property type="molecule type" value="Genomic_DNA"/>
</dbReference>
<keyword evidence="2 5" id="KW-0812">Transmembrane</keyword>
<dbReference type="PANTHER" id="PTHR12778">
    <property type="entry name" value="SOLUTE CARRIER FAMILY 33 ACETYL-COA TRANSPORTER -RELATED"/>
    <property type="match status" value="1"/>
</dbReference>
<evidence type="ECO:0000313" key="6">
    <source>
        <dbReference type="EMBL" id="CAF1079264.1"/>
    </source>
</evidence>
<evidence type="ECO:0000256" key="5">
    <source>
        <dbReference type="SAM" id="Phobius"/>
    </source>
</evidence>
<keyword evidence="3 5" id="KW-1133">Transmembrane helix</keyword>
<name>A0A818HE17_9BILA</name>
<evidence type="ECO:0000313" key="8">
    <source>
        <dbReference type="Proteomes" id="UP000663868"/>
    </source>
</evidence>
<feature type="transmembrane region" description="Helical" evidence="5">
    <location>
        <begin position="12"/>
        <end position="31"/>
    </location>
</feature>
<dbReference type="GO" id="GO:0016020">
    <property type="term" value="C:membrane"/>
    <property type="evidence" value="ECO:0007669"/>
    <property type="project" value="UniProtKB-SubCell"/>
</dbReference>
<evidence type="ECO:0000256" key="4">
    <source>
        <dbReference type="ARBA" id="ARBA00023136"/>
    </source>
</evidence>
<gene>
    <name evidence="6" type="ORF">IZO911_LOCUS21865</name>
    <name evidence="7" type="ORF">KXQ929_LOCUS387</name>
</gene>
<dbReference type="Proteomes" id="UP000663860">
    <property type="component" value="Unassembled WGS sequence"/>
</dbReference>
<accession>A0A818HE17</accession>
<comment type="subcellular location">
    <subcellularLocation>
        <location evidence="1">Membrane</location>
        <topology evidence="1">Multi-pass membrane protein</topology>
    </subcellularLocation>
</comment>
<sequence length="86" mass="9894">MERTRGTFNFTFYPFSLKLVWIPIIDAIYYISYTHKSLIYLMLVPRVGFYVRISEPRIGGTHTTLLSILENLGVSVTSSIVLYVAE</sequence>